<evidence type="ECO:0000259" key="1">
    <source>
        <dbReference type="Pfam" id="PF10137"/>
    </source>
</evidence>
<proteinExistence type="predicted"/>
<dbReference type="EMBL" id="JPWI01000008">
    <property type="protein sequence ID" value="RCK45126.1"/>
    <property type="molecule type" value="Genomic_DNA"/>
</dbReference>
<organism evidence="2 3">
    <name type="scientific">Thalassospira profundimaris</name>
    <dbReference type="NCBI Taxonomy" id="502049"/>
    <lineage>
        <taxon>Bacteria</taxon>
        <taxon>Pseudomonadati</taxon>
        <taxon>Pseudomonadota</taxon>
        <taxon>Alphaproteobacteria</taxon>
        <taxon>Rhodospirillales</taxon>
        <taxon>Thalassospiraceae</taxon>
        <taxon>Thalassospira</taxon>
    </lineage>
</organism>
<dbReference type="Pfam" id="PF10137">
    <property type="entry name" value="CAP12-PCTIR_TIR"/>
    <property type="match status" value="1"/>
</dbReference>
<dbReference type="GO" id="GO:0050135">
    <property type="term" value="F:NADP+ nucleosidase activity"/>
    <property type="evidence" value="ECO:0007669"/>
    <property type="project" value="InterPro"/>
</dbReference>
<name>A0A367WUH8_9PROT</name>
<dbReference type="AlphaFoldDB" id="A0A367WUH8"/>
<comment type="caution">
    <text evidence="2">The sequence shown here is derived from an EMBL/GenBank/DDBJ whole genome shotgun (WGS) entry which is preliminary data.</text>
</comment>
<gene>
    <name evidence="2" type="ORF">TH30_14090</name>
</gene>
<dbReference type="Proteomes" id="UP000252255">
    <property type="component" value="Unassembled WGS sequence"/>
</dbReference>
<reference evidence="2 3" key="1">
    <citation type="submission" date="2014-07" db="EMBL/GenBank/DDBJ databases">
        <title>Draft genome sequence of Thalassospira profundimaris PR54-5.</title>
        <authorList>
            <person name="Lai Q."/>
            <person name="Shao Z."/>
        </authorList>
    </citation>
    <scope>NUCLEOTIDE SEQUENCE [LARGE SCALE GENOMIC DNA]</scope>
    <source>
        <strain evidence="2 3">PR54-5</strain>
    </source>
</reference>
<dbReference type="PIRSF" id="PIRSF032620">
    <property type="entry name" value="UCP032620"/>
    <property type="match status" value="1"/>
</dbReference>
<feature type="domain" description="CD-NTase-associated protein 12/Pycsar effector protein TIR" evidence="1">
    <location>
        <begin position="156"/>
        <end position="273"/>
    </location>
</feature>
<dbReference type="OrthoDB" id="5497289at2"/>
<evidence type="ECO:0000313" key="2">
    <source>
        <dbReference type="EMBL" id="RCK45126.1"/>
    </source>
</evidence>
<accession>A0A367WUH8</accession>
<evidence type="ECO:0000313" key="3">
    <source>
        <dbReference type="Proteomes" id="UP000252255"/>
    </source>
</evidence>
<dbReference type="RefSeq" id="WP_114098641.1">
    <property type="nucleotide sequence ID" value="NZ_JPWI01000008.1"/>
</dbReference>
<dbReference type="InterPro" id="IPR019302">
    <property type="entry name" value="CAP12/PCTIR_TIR_dom"/>
</dbReference>
<protein>
    <recommendedName>
        <fullName evidence="1">CD-NTase-associated protein 12/Pycsar effector protein TIR domain-containing protein</fullName>
    </recommendedName>
</protein>
<dbReference type="InterPro" id="IPR014571">
    <property type="entry name" value="UCP032620"/>
</dbReference>
<sequence length="300" mass="33795">MKQESDLFVQINNAVLDLQQTDSQNFHQPLKRLGRLLQHDQLRTFNLEISRNLNLDDFISKSNETQGGFVGSAKLVWPDDDLEILGLQLLLVLKFSEKPEELIHFCHTFFYSNGKISGHIQSFVTKLIIPFIRDYKAFVKSQGEIAPALIPSISKKVFVVHGHDAEARESVARYIEKLGLEAIILHEQANQGRTIIEKVEHSSDVGFAVVLLTPDDVGKSVGDQDLEPRARQNVLLELGYFIGRLQRSRVCALKKGNVSIPSDFAGVVWEELDQAGAWKTKLARELSAAGYTIDWNTVMR</sequence>